<keyword evidence="2" id="KW-1185">Reference proteome</keyword>
<protein>
    <recommendedName>
        <fullName evidence="3">Membrane or secreted protein</fullName>
    </recommendedName>
</protein>
<comment type="caution">
    <text evidence="1">The sequence shown here is derived from an EMBL/GenBank/DDBJ whole genome shotgun (WGS) entry which is preliminary data.</text>
</comment>
<reference evidence="2" key="1">
    <citation type="journal article" date="2019" name="Int. J. Syst. Evol. Microbiol.">
        <title>The Global Catalogue of Microorganisms (GCM) 10K type strain sequencing project: providing services to taxonomists for standard genome sequencing and annotation.</title>
        <authorList>
            <consortium name="The Broad Institute Genomics Platform"/>
            <consortium name="The Broad Institute Genome Sequencing Center for Infectious Disease"/>
            <person name="Wu L."/>
            <person name="Ma J."/>
        </authorList>
    </citation>
    <scope>NUCLEOTIDE SEQUENCE [LARGE SCALE GENOMIC DNA]</scope>
    <source>
        <strain evidence="2">CCUG 50349</strain>
    </source>
</reference>
<dbReference type="EMBL" id="JBHSGW010000003">
    <property type="protein sequence ID" value="MFC4739273.1"/>
    <property type="molecule type" value="Genomic_DNA"/>
</dbReference>
<sequence length="216" mass="24673">MGKKIILIILFILPLVVYMFFATGVNQFVNLPTITKNVNELPNWNSLSKHKVQLKEKITILGFLGDDVLTEKGNLFNLNQKIYNKNKEFKDFQIVMVAPKGTEKDIQSIIKELGTISDLSGWNFVFSSHDSISNFYKSLQLTENLNPAIGTTNVYIIDKDLNLRGRKGKDLKGEEEYKEGYNTISAADLHNNMSDDVKIILAEYRLALKRNNKRKI</sequence>
<evidence type="ECO:0000313" key="2">
    <source>
        <dbReference type="Proteomes" id="UP001595885"/>
    </source>
</evidence>
<dbReference type="Proteomes" id="UP001595885">
    <property type="component" value="Unassembled WGS sequence"/>
</dbReference>
<evidence type="ECO:0008006" key="3">
    <source>
        <dbReference type="Google" id="ProtNLM"/>
    </source>
</evidence>
<accession>A0ABV9P0Y8</accession>
<name>A0ABV9P0Y8_9FLAO</name>
<evidence type="ECO:0000313" key="1">
    <source>
        <dbReference type="EMBL" id="MFC4739273.1"/>
    </source>
</evidence>
<organism evidence="1 2">
    <name type="scientific">Flavobacterium ponti</name>
    <dbReference type="NCBI Taxonomy" id="665133"/>
    <lineage>
        <taxon>Bacteria</taxon>
        <taxon>Pseudomonadati</taxon>
        <taxon>Bacteroidota</taxon>
        <taxon>Flavobacteriia</taxon>
        <taxon>Flavobacteriales</taxon>
        <taxon>Flavobacteriaceae</taxon>
        <taxon>Flavobacterium</taxon>
    </lineage>
</organism>
<dbReference type="Gene3D" id="3.40.30.10">
    <property type="entry name" value="Glutaredoxin"/>
    <property type="match status" value="1"/>
</dbReference>
<proteinExistence type="predicted"/>
<gene>
    <name evidence="1" type="ORF">ACFO3U_04640</name>
</gene>
<dbReference type="RefSeq" id="WP_379738571.1">
    <property type="nucleotide sequence ID" value="NZ_JBHSGW010000003.1"/>
</dbReference>